<feature type="compositionally biased region" description="Low complexity" evidence="1">
    <location>
        <begin position="479"/>
        <end position="495"/>
    </location>
</feature>
<feature type="compositionally biased region" description="Polar residues" evidence="1">
    <location>
        <begin position="591"/>
        <end position="614"/>
    </location>
</feature>
<feature type="compositionally biased region" description="Polar residues" evidence="1">
    <location>
        <begin position="527"/>
        <end position="539"/>
    </location>
</feature>
<dbReference type="AlphaFoldDB" id="A0A9N8E5S5"/>
<feature type="region of interest" description="Disordered" evidence="1">
    <location>
        <begin position="573"/>
        <end position="700"/>
    </location>
</feature>
<gene>
    <name evidence="2" type="ORF">SEMRO_700_G189690.1</name>
</gene>
<feature type="region of interest" description="Disordered" evidence="1">
    <location>
        <begin position="402"/>
        <end position="426"/>
    </location>
</feature>
<dbReference type="Proteomes" id="UP001153069">
    <property type="component" value="Unassembled WGS sequence"/>
</dbReference>
<feature type="compositionally biased region" description="Polar residues" evidence="1">
    <location>
        <begin position="662"/>
        <end position="672"/>
    </location>
</feature>
<feature type="compositionally biased region" description="Low complexity" evidence="1">
    <location>
        <begin position="19"/>
        <end position="28"/>
    </location>
</feature>
<sequence>MKSLWSSPNSNEEEEEITVPDPNSSVSPPNTPFDPFRSQMLLSTRTSLAAPDGPLYPGDLLVETGATEDRDKQSDDDDDDDDDHPFNDSKNNKDGDDAWSESPSNLDFSISSMDIERGIRNGAMQNIAFEYVYSTLYDLVYDICTWPRLLLSYCLGMFGLTRKKNNDADGPLPPNGNNHVQDMAVAASQSAAIGIGAVVMASQSAAAGAGASSMTAAVSALSTPTKISIIVAAAITVTATTAGIATGISGGSDNIVGPCAVSIETTDVKQGVLLIAFSSSDPNIAVATPSTGELLLENKKELEDIFAQVYNNVTADSINGALVDQCDTPHIPTGGVQLMQVESSEDDNFTNTFWVADVQCNGCSDTDPLFGTDTEGSPQLDLAGTVVDDFVDQFTRAIQPILTTNDPTQETDPMTSPPQPEQEDPPTDILFVALVDPTTGEILPEQPQRLGPGDLIELLPSLDTIWNENTNGSEQDRLVPGSPSSTVVSAPTATSNVGPPAAIDANLPTATTRTESKPTPTAAAPTNTGIMESSSNNEMPNVPPAAGSGVSNQGATIGPTVVSGQASSVATNPIVTKQPSGNAGTFAPAATSPSFSMANKDQVTTNGNQQQEQEPSYEPNSLAPATGASSSNPMLPSIVIPASTPANGNTSPSVAQPMAPSNVDQTNTQPTASVPAPTPNRPTDVTVPQAPKQAPSPAGIPNIGPVSPNAKMPPTQLTTNSPATLGKPTKDILTMAPTSKMLSAETCAGNPYSINDESIE</sequence>
<dbReference type="EMBL" id="CAICTM010000699">
    <property type="protein sequence ID" value="CAB9515226.1"/>
    <property type="molecule type" value="Genomic_DNA"/>
</dbReference>
<evidence type="ECO:0000313" key="2">
    <source>
        <dbReference type="EMBL" id="CAB9515226.1"/>
    </source>
</evidence>
<feature type="region of interest" description="Disordered" evidence="1">
    <location>
        <begin position="467"/>
        <end position="559"/>
    </location>
</feature>
<protein>
    <submittedName>
        <fullName evidence="2">Uncharacterized protein</fullName>
    </submittedName>
</protein>
<evidence type="ECO:0000256" key="1">
    <source>
        <dbReference type="SAM" id="MobiDB-lite"/>
    </source>
</evidence>
<accession>A0A9N8E5S5</accession>
<evidence type="ECO:0000313" key="3">
    <source>
        <dbReference type="Proteomes" id="UP001153069"/>
    </source>
</evidence>
<feature type="compositionally biased region" description="Polar residues" evidence="1">
    <location>
        <begin position="402"/>
        <end position="414"/>
    </location>
</feature>
<feature type="compositionally biased region" description="Acidic residues" evidence="1">
    <location>
        <begin position="74"/>
        <end position="83"/>
    </location>
</feature>
<feature type="compositionally biased region" description="Basic and acidic residues" evidence="1">
    <location>
        <begin position="84"/>
        <end position="96"/>
    </location>
</feature>
<organism evidence="2 3">
    <name type="scientific">Seminavis robusta</name>
    <dbReference type="NCBI Taxonomy" id="568900"/>
    <lineage>
        <taxon>Eukaryota</taxon>
        <taxon>Sar</taxon>
        <taxon>Stramenopiles</taxon>
        <taxon>Ochrophyta</taxon>
        <taxon>Bacillariophyta</taxon>
        <taxon>Bacillariophyceae</taxon>
        <taxon>Bacillariophycidae</taxon>
        <taxon>Naviculales</taxon>
        <taxon>Naviculaceae</taxon>
        <taxon>Seminavis</taxon>
    </lineage>
</organism>
<feature type="compositionally biased region" description="Polar residues" evidence="1">
    <location>
        <begin position="1"/>
        <end position="10"/>
    </location>
</feature>
<name>A0A9N8E5S5_9STRA</name>
<keyword evidence="3" id="KW-1185">Reference proteome</keyword>
<reference evidence="2" key="1">
    <citation type="submission" date="2020-06" db="EMBL/GenBank/DDBJ databases">
        <authorList>
            <consortium name="Plant Systems Biology data submission"/>
        </authorList>
    </citation>
    <scope>NUCLEOTIDE SEQUENCE</scope>
    <source>
        <strain evidence="2">D6</strain>
    </source>
</reference>
<feature type="compositionally biased region" description="Polar residues" evidence="1">
    <location>
        <begin position="644"/>
        <end position="654"/>
    </location>
</feature>
<proteinExistence type="predicted"/>
<comment type="caution">
    <text evidence="2">The sequence shown here is derived from an EMBL/GenBank/DDBJ whole genome shotgun (WGS) entry which is preliminary data.</text>
</comment>
<feature type="region of interest" description="Disordered" evidence="1">
    <location>
        <begin position="1"/>
        <end position="106"/>
    </location>
</feature>
<feature type="compositionally biased region" description="Polar residues" evidence="1">
    <location>
        <begin position="573"/>
        <end position="583"/>
    </location>
</feature>